<organism evidence="2 3">
    <name type="scientific">Coccomyxa subellipsoidea</name>
    <dbReference type="NCBI Taxonomy" id="248742"/>
    <lineage>
        <taxon>Eukaryota</taxon>
        <taxon>Viridiplantae</taxon>
        <taxon>Chlorophyta</taxon>
        <taxon>core chlorophytes</taxon>
        <taxon>Trebouxiophyceae</taxon>
        <taxon>Trebouxiophyceae incertae sedis</taxon>
        <taxon>Coccomyxaceae</taxon>
        <taxon>Coccomyxa</taxon>
    </lineage>
</organism>
<dbReference type="InterPro" id="IPR006708">
    <property type="entry name" value="Pex19"/>
</dbReference>
<protein>
    <recommendedName>
        <fullName evidence="4">Pex19-domain-containing protein</fullName>
    </recommendedName>
</protein>
<dbReference type="PANTHER" id="PTHR12774">
    <property type="entry name" value="PEROXISOMAL BIOGENESIS FACTOR 19"/>
    <property type="match status" value="1"/>
</dbReference>
<gene>
    <name evidence="2" type="ORF">WJX75_003261</name>
</gene>
<dbReference type="PANTHER" id="PTHR12774:SF2">
    <property type="entry name" value="PEROXISOMAL BIOGENESIS FACTOR 19"/>
    <property type="match status" value="1"/>
</dbReference>
<evidence type="ECO:0008006" key="4">
    <source>
        <dbReference type="Google" id="ProtNLM"/>
    </source>
</evidence>
<proteinExistence type="predicted"/>
<feature type="compositionally biased region" description="Basic and acidic residues" evidence="1">
    <location>
        <begin position="14"/>
        <end position="23"/>
    </location>
</feature>
<dbReference type="Proteomes" id="UP001491310">
    <property type="component" value="Unassembled WGS sequence"/>
</dbReference>
<dbReference type="Gene3D" id="1.20.120.900">
    <property type="entry name" value="Pex19, mPTS binding domain"/>
    <property type="match status" value="1"/>
</dbReference>
<evidence type="ECO:0000313" key="2">
    <source>
        <dbReference type="EMBL" id="KAK9918334.1"/>
    </source>
</evidence>
<accession>A0ABR2Z4A2</accession>
<dbReference type="EMBL" id="JALJOT010000001">
    <property type="protein sequence ID" value="KAK9918334.1"/>
    <property type="molecule type" value="Genomic_DNA"/>
</dbReference>
<dbReference type="Pfam" id="PF04614">
    <property type="entry name" value="Pex19"/>
    <property type="match status" value="1"/>
</dbReference>
<comment type="caution">
    <text evidence="2">The sequence shown here is derived from an EMBL/GenBank/DDBJ whole genome shotgun (WGS) entry which is preliminary data.</text>
</comment>
<keyword evidence="3" id="KW-1185">Reference proteome</keyword>
<reference evidence="2 3" key="1">
    <citation type="journal article" date="2024" name="Nat. Commun.">
        <title>Phylogenomics reveals the evolutionary origins of lichenization in chlorophyte algae.</title>
        <authorList>
            <person name="Puginier C."/>
            <person name="Libourel C."/>
            <person name="Otte J."/>
            <person name="Skaloud P."/>
            <person name="Haon M."/>
            <person name="Grisel S."/>
            <person name="Petersen M."/>
            <person name="Berrin J.G."/>
            <person name="Delaux P.M."/>
            <person name="Dal Grande F."/>
            <person name="Keller J."/>
        </authorList>
    </citation>
    <scope>NUCLEOTIDE SEQUENCE [LARGE SCALE GENOMIC DNA]</scope>
    <source>
        <strain evidence="2 3">SAG 216-7</strain>
    </source>
</reference>
<feature type="region of interest" description="Disordered" evidence="1">
    <location>
        <begin position="37"/>
        <end position="66"/>
    </location>
</feature>
<feature type="region of interest" description="Disordered" evidence="1">
    <location>
        <begin position="1"/>
        <end position="23"/>
    </location>
</feature>
<dbReference type="InterPro" id="IPR038322">
    <property type="entry name" value="Pex19_C_sf"/>
</dbReference>
<name>A0ABR2Z4A2_9CHLO</name>
<sequence length="186" mass="19868">MADLAKAAPSAGEDAGKSLPHEREIASTLAALAAAVPSRGTDGASSQSSAAQRLEEQMGAGEGDAEGSFASLADSIMQQLLSKDVLYQPMKDIGAKYPAWLATRRDTLPPEELKRYETQYKYIRQICALYEDEPNNFGQLFSLIQEMQACGQPPEEIVQDLAPGLAFGEDGLPQLPGSATDNCTIC</sequence>
<evidence type="ECO:0000313" key="3">
    <source>
        <dbReference type="Proteomes" id="UP001491310"/>
    </source>
</evidence>
<evidence type="ECO:0000256" key="1">
    <source>
        <dbReference type="SAM" id="MobiDB-lite"/>
    </source>
</evidence>